<reference evidence="3" key="1">
    <citation type="submission" date="2022-07" db="EMBL/GenBank/DDBJ databases">
        <title>Phylogenomic reconstructions and comparative analyses of Kickxellomycotina fungi.</title>
        <authorList>
            <person name="Reynolds N.K."/>
            <person name="Stajich J.E."/>
            <person name="Barry K."/>
            <person name="Grigoriev I.V."/>
            <person name="Crous P."/>
            <person name="Smith M.E."/>
        </authorList>
    </citation>
    <scope>NUCLEOTIDE SEQUENCE</scope>
    <source>
        <strain evidence="3">RSA 567</strain>
    </source>
</reference>
<keyword evidence="4" id="KW-1185">Reference proteome</keyword>
<dbReference type="PANTHER" id="PTHR31157:SF1">
    <property type="entry name" value="SCP DOMAIN-CONTAINING PROTEIN"/>
    <property type="match status" value="1"/>
</dbReference>
<comment type="caution">
    <text evidence="3">The sequence shown here is derived from an EMBL/GenBank/DDBJ whole genome shotgun (WGS) entry which is preliminary data.</text>
</comment>
<dbReference type="Proteomes" id="UP001151582">
    <property type="component" value="Unassembled WGS sequence"/>
</dbReference>
<accession>A0A9W8BC20</accession>
<feature type="domain" description="SCP" evidence="2">
    <location>
        <begin position="37"/>
        <end position="140"/>
    </location>
</feature>
<dbReference type="PANTHER" id="PTHR31157">
    <property type="entry name" value="SCP DOMAIN-CONTAINING PROTEIN"/>
    <property type="match status" value="1"/>
</dbReference>
<proteinExistence type="predicted"/>
<evidence type="ECO:0000313" key="4">
    <source>
        <dbReference type="Proteomes" id="UP001151582"/>
    </source>
</evidence>
<dbReference type="OrthoDB" id="568194at2759"/>
<dbReference type="SUPFAM" id="SSF55797">
    <property type="entry name" value="PR-1-like"/>
    <property type="match status" value="1"/>
</dbReference>
<dbReference type="Gene3D" id="3.40.33.10">
    <property type="entry name" value="CAP"/>
    <property type="match status" value="1"/>
</dbReference>
<sequence>MIMQWALYAMLAIAATGVVQARPYQGGSGLDMTKMQRLINEARNQEQLSSLNVDSQLTKDANEHSQYQSSIGTMTHDNKRGHTQERLEAAGVALSACGENVAFNQRDEEEVMDTWLHSPGHRANILNPDFTHFGAAHIDGYWTQVFATLGHGNAKPEPKQGLWDAPHRVGSMLTDTLSSYGLHYRRDAPSAADPSDTHCQSEVGPFTGPVEDDDWYCCEYE</sequence>
<dbReference type="InterPro" id="IPR014044">
    <property type="entry name" value="CAP_dom"/>
</dbReference>
<organism evidence="3 4">
    <name type="scientific">Dimargaris verticillata</name>
    <dbReference type="NCBI Taxonomy" id="2761393"/>
    <lineage>
        <taxon>Eukaryota</taxon>
        <taxon>Fungi</taxon>
        <taxon>Fungi incertae sedis</taxon>
        <taxon>Zoopagomycota</taxon>
        <taxon>Kickxellomycotina</taxon>
        <taxon>Dimargaritomycetes</taxon>
        <taxon>Dimargaritales</taxon>
        <taxon>Dimargaritaceae</taxon>
        <taxon>Dimargaris</taxon>
    </lineage>
</organism>
<dbReference type="Pfam" id="PF00188">
    <property type="entry name" value="CAP"/>
    <property type="match status" value="1"/>
</dbReference>
<feature type="chain" id="PRO_5040921387" description="SCP domain-containing protein" evidence="1">
    <location>
        <begin position="22"/>
        <end position="221"/>
    </location>
</feature>
<evidence type="ECO:0000313" key="3">
    <source>
        <dbReference type="EMBL" id="KAJ1984956.1"/>
    </source>
</evidence>
<feature type="signal peptide" evidence="1">
    <location>
        <begin position="1"/>
        <end position="21"/>
    </location>
</feature>
<evidence type="ECO:0000256" key="1">
    <source>
        <dbReference type="SAM" id="SignalP"/>
    </source>
</evidence>
<dbReference type="InterPro" id="IPR035940">
    <property type="entry name" value="CAP_sf"/>
</dbReference>
<keyword evidence="1" id="KW-0732">Signal</keyword>
<protein>
    <recommendedName>
        <fullName evidence="2">SCP domain-containing protein</fullName>
    </recommendedName>
</protein>
<evidence type="ECO:0000259" key="2">
    <source>
        <dbReference type="Pfam" id="PF00188"/>
    </source>
</evidence>
<name>A0A9W8BC20_9FUNG</name>
<dbReference type="AlphaFoldDB" id="A0A9W8BC20"/>
<dbReference type="CDD" id="cd05379">
    <property type="entry name" value="CAP_bacterial"/>
    <property type="match status" value="1"/>
</dbReference>
<dbReference type="EMBL" id="JANBQB010000007">
    <property type="protein sequence ID" value="KAJ1984956.1"/>
    <property type="molecule type" value="Genomic_DNA"/>
</dbReference>
<gene>
    <name evidence="3" type="ORF">H4R34_000299</name>
</gene>